<protein>
    <recommendedName>
        <fullName evidence="1">NAD(P)-binding domain-containing protein</fullName>
    </recommendedName>
</protein>
<evidence type="ECO:0000313" key="3">
    <source>
        <dbReference type="Proteomes" id="UP000247409"/>
    </source>
</evidence>
<proteinExistence type="predicted"/>
<dbReference type="PANTHER" id="PTHR43355:SF2">
    <property type="entry name" value="FLAVIN REDUCTASE (NADPH)"/>
    <property type="match status" value="1"/>
</dbReference>
<feature type="domain" description="NAD(P)-binding" evidence="1">
    <location>
        <begin position="9"/>
        <end position="210"/>
    </location>
</feature>
<sequence>MFTSALIVGANGRLARNLIHALSLHSSQPFIHAFLRNPRALPPHLAKQCHSVQKGDARYPDHILHALRRTNPTHVIIALGSPSASSASTVRTRSATAITHALSIYKKPVNVVVVSCVGAGDTVVNFGYGLGAYVNYTMRHVIRDHNGQEKRFRKCFEGAKERLLIVRPVALTDGKGTTGHAQLSTFDGKGRTPYCKLDRHDVAHWIADQVCDNTVYFGKCVNLAKAYERK</sequence>
<dbReference type="SUPFAM" id="SSF51735">
    <property type="entry name" value="NAD(P)-binding Rossmann-fold domains"/>
    <property type="match status" value="1"/>
</dbReference>
<gene>
    <name evidence="2" type="ORF">BWQ96_04514</name>
</gene>
<dbReference type="GO" id="GO:0042602">
    <property type="term" value="F:riboflavin reductase (NADPH) activity"/>
    <property type="evidence" value="ECO:0007669"/>
    <property type="project" value="TreeGrafter"/>
</dbReference>
<dbReference type="Proteomes" id="UP000247409">
    <property type="component" value="Unassembled WGS sequence"/>
</dbReference>
<dbReference type="AlphaFoldDB" id="A0A2V3IUC7"/>
<dbReference type="InterPro" id="IPR016040">
    <property type="entry name" value="NAD(P)-bd_dom"/>
</dbReference>
<evidence type="ECO:0000313" key="2">
    <source>
        <dbReference type="EMBL" id="PXF45746.1"/>
    </source>
</evidence>
<name>A0A2V3IUC7_9FLOR</name>
<dbReference type="InterPro" id="IPR051606">
    <property type="entry name" value="Polyketide_Oxido-like"/>
</dbReference>
<dbReference type="InterPro" id="IPR036291">
    <property type="entry name" value="NAD(P)-bd_dom_sf"/>
</dbReference>
<dbReference type="Gene3D" id="3.40.50.720">
    <property type="entry name" value="NAD(P)-binding Rossmann-like Domain"/>
    <property type="match status" value="1"/>
</dbReference>
<comment type="caution">
    <text evidence="2">The sequence shown here is derived from an EMBL/GenBank/DDBJ whole genome shotgun (WGS) entry which is preliminary data.</text>
</comment>
<dbReference type="GO" id="GO:0004074">
    <property type="term" value="F:biliverdin reductase [NAD(P)H] activity"/>
    <property type="evidence" value="ECO:0007669"/>
    <property type="project" value="TreeGrafter"/>
</dbReference>
<reference evidence="2 3" key="1">
    <citation type="journal article" date="2018" name="Mol. Biol. Evol.">
        <title>Analysis of the draft genome of the red seaweed Gracilariopsis chorda provides insights into genome size evolution in Rhodophyta.</title>
        <authorList>
            <person name="Lee J."/>
            <person name="Yang E.C."/>
            <person name="Graf L."/>
            <person name="Yang J.H."/>
            <person name="Qiu H."/>
            <person name="Zel Zion U."/>
            <person name="Chan C.X."/>
            <person name="Stephens T.G."/>
            <person name="Weber A.P.M."/>
            <person name="Boo G.H."/>
            <person name="Boo S.M."/>
            <person name="Kim K.M."/>
            <person name="Shin Y."/>
            <person name="Jung M."/>
            <person name="Lee S.J."/>
            <person name="Yim H.S."/>
            <person name="Lee J.H."/>
            <person name="Bhattacharya D."/>
            <person name="Yoon H.S."/>
        </authorList>
    </citation>
    <scope>NUCLEOTIDE SEQUENCE [LARGE SCALE GENOMIC DNA]</scope>
    <source>
        <strain evidence="2 3">SKKU-2015</strain>
        <tissue evidence="2">Whole body</tissue>
    </source>
</reference>
<organism evidence="2 3">
    <name type="scientific">Gracilariopsis chorda</name>
    <dbReference type="NCBI Taxonomy" id="448386"/>
    <lineage>
        <taxon>Eukaryota</taxon>
        <taxon>Rhodophyta</taxon>
        <taxon>Florideophyceae</taxon>
        <taxon>Rhodymeniophycidae</taxon>
        <taxon>Gracilariales</taxon>
        <taxon>Gracilariaceae</taxon>
        <taxon>Gracilariopsis</taxon>
    </lineage>
</organism>
<keyword evidence="3" id="KW-1185">Reference proteome</keyword>
<evidence type="ECO:0000259" key="1">
    <source>
        <dbReference type="Pfam" id="PF13460"/>
    </source>
</evidence>
<dbReference type="Pfam" id="PF13460">
    <property type="entry name" value="NAD_binding_10"/>
    <property type="match status" value="1"/>
</dbReference>
<dbReference type="PANTHER" id="PTHR43355">
    <property type="entry name" value="FLAVIN REDUCTASE (NADPH)"/>
    <property type="match status" value="1"/>
</dbReference>
<accession>A0A2V3IUC7</accession>
<dbReference type="EMBL" id="NBIV01000054">
    <property type="protein sequence ID" value="PXF45746.1"/>
    <property type="molecule type" value="Genomic_DNA"/>
</dbReference>